<dbReference type="Proteomes" id="UP000244334">
    <property type="component" value="Unassembled WGS sequence"/>
</dbReference>
<dbReference type="EMBL" id="LJAM02000369">
    <property type="protein sequence ID" value="RAP70369.1"/>
    <property type="molecule type" value="Genomic_DNA"/>
</dbReference>
<evidence type="ECO:0000313" key="1">
    <source>
        <dbReference type="EMBL" id="RAP70369.1"/>
    </source>
</evidence>
<organism evidence="1 2">
    <name type="scientific">Candidatus Erwinia dacicola</name>
    <dbReference type="NCBI Taxonomy" id="252393"/>
    <lineage>
        <taxon>Bacteria</taxon>
        <taxon>Pseudomonadati</taxon>
        <taxon>Pseudomonadota</taxon>
        <taxon>Gammaproteobacteria</taxon>
        <taxon>Enterobacterales</taxon>
        <taxon>Erwiniaceae</taxon>
        <taxon>Erwinia</taxon>
    </lineage>
</organism>
<dbReference type="GO" id="GO:0042132">
    <property type="term" value="F:fructose 1,6-bisphosphate 1-phosphatase activity"/>
    <property type="evidence" value="ECO:0007669"/>
    <property type="project" value="UniProtKB-EC"/>
</dbReference>
<gene>
    <name evidence="1" type="primary">ybhA</name>
    <name evidence="1" type="ORF">ACZ87_02827</name>
</gene>
<comment type="caution">
    <text evidence="1">The sequence shown here is derived from an EMBL/GenBank/DDBJ whole genome shotgun (WGS) entry which is preliminary data.</text>
</comment>
<proteinExistence type="predicted"/>
<protein>
    <submittedName>
        <fullName evidence="1">Phosphatase YbhA domain protein</fullName>
        <ecNumber evidence="1">3.1.3.11</ecNumber>
    </submittedName>
</protein>
<keyword evidence="1" id="KW-0378">Hydrolase</keyword>
<dbReference type="EC" id="3.1.3.11" evidence="1"/>
<reference evidence="1" key="1">
    <citation type="submission" date="2018-04" db="EMBL/GenBank/DDBJ databases">
        <title>Genomes of the Obligate Erwinia dacicola and Facultative Enterobacter sp. OLF Endosymbionts of the Olive Fruit fly, Bactrocera oleae.</title>
        <authorList>
            <person name="Estes A.M."/>
            <person name="Hearn D.J."/>
            <person name="Agarwal S."/>
            <person name="Pierson E.A."/>
            <person name="Dunning-Hotopp J.C."/>
        </authorList>
    </citation>
    <scope>NUCLEOTIDE SEQUENCE [LARGE SCALE GENOMIC DNA]</scope>
    <source>
        <strain evidence="1">Oroville</strain>
    </source>
</reference>
<accession>A0A328TIS3</accession>
<dbReference type="AlphaFoldDB" id="A0A328TIS3"/>
<keyword evidence="2" id="KW-1185">Reference proteome</keyword>
<name>A0A328TIS3_9GAMM</name>
<evidence type="ECO:0000313" key="2">
    <source>
        <dbReference type="Proteomes" id="UP000244334"/>
    </source>
</evidence>
<sequence>MLESDPLPQEQALRIVKMLDGAGIHGLLYVDNAMLYQAETGHVTRTINWGLSLPEHQRPTFLQAESLADAGDGYQI</sequence>